<organism evidence="8 9">
    <name type="scientific">candidate division CSSED10-310 bacterium</name>
    <dbReference type="NCBI Taxonomy" id="2855610"/>
    <lineage>
        <taxon>Bacteria</taxon>
        <taxon>Bacteria division CSSED10-310</taxon>
    </lineage>
</organism>
<accession>A0ABV6Z5P3</accession>
<dbReference type="InterPro" id="IPR058240">
    <property type="entry name" value="rSAM_sf"/>
</dbReference>
<evidence type="ECO:0000259" key="7">
    <source>
        <dbReference type="PROSITE" id="PS51918"/>
    </source>
</evidence>
<dbReference type="CDD" id="cd01335">
    <property type="entry name" value="Radical_SAM"/>
    <property type="match status" value="1"/>
</dbReference>
<evidence type="ECO:0000256" key="6">
    <source>
        <dbReference type="ARBA" id="ARBA00023014"/>
    </source>
</evidence>
<proteinExistence type="predicted"/>
<dbReference type="InterPro" id="IPR027596">
    <property type="entry name" value="AmmeMemoSam_rS"/>
</dbReference>
<evidence type="ECO:0000256" key="2">
    <source>
        <dbReference type="ARBA" id="ARBA00022485"/>
    </source>
</evidence>
<dbReference type="Pfam" id="PF04055">
    <property type="entry name" value="Radical_SAM"/>
    <property type="match status" value="1"/>
</dbReference>
<reference evidence="8 9" key="1">
    <citation type="submission" date="2024-09" db="EMBL/GenBank/DDBJ databases">
        <title>Laminarin stimulates single cell rates of sulfate reduction while oxygen inhibits transcriptomic activity in coastal marine sediment.</title>
        <authorList>
            <person name="Lindsay M."/>
            <person name="Orcutt B."/>
            <person name="Emerson D."/>
            <person name="Stepanauskas R."/>
            <person name="D'Angelo T."/>
        </authorList>
    </citation>
    <scope>NUCLEOTIDE SEQUENCE [LARGE SCALE GENOMIC DNA]</scope>
    <source>
        <strain evidence="8">SAG AM-311-K15</strain>
    </source>
</reference>
<dbReference type="PANTHER" id="PTHR30352">
    <property type="entry name" value="PYRUVATE FORMATE-LYASE-ACTIVATING ENZYME"/>
    <property type="match status" value="1"/>
</dbReference>
<dbReference type="EMBL" id="JBHPBY010000596">
    <property type="protein sequence ID" value="MFC1853764.1"/>
    <property type="molecule type" value="Genomic_DNA"/>
</dbReference>
<keyword evidence="4" id="KW-0479">Metal-binding</keyword>
<evidence type="ECO:0000313" key="8">
    <source>
        <dbReference type="EMBL" id="MFC1853764.1"/>
    </source>
</evidence>
<keyword evidence="9" id="KW-1185">Reference proteome</keyword>
<dbReference type="NCBIfam" id="TIGR04337">
    <property type="entry name" value="AmmeMemoSam_rS"/>
    <property type="match status" value="1"/>
</dbReference>
<dbReference type="Gene3D" id="3.20.20.70">
    <property type="entry name" value="Aldolase class I"/>
    <property type="match status" value="1"/>
</dbReference>
<keyword evidence="6" id="KW-0411">Iron-sulfur</keyword>
<dbReference type="PANTHER" id="PTHR30352:SF5">
    <property type="entry name" value="PYRUVATE FORMATE-LYASE 1-ACTIVATING ENZYME"/>
    <property type="match status" value="1"/>
</dbReference>
<dbReference type="PROSITE" id="PS51318">
    <property type="entry name" value="TAT"/>
    <property type="match status" value="1"/>
</dbReference>
<keyword evidence="5" id="KW-0408">Iron</keyword>
<evidence type="ECO:0000256" key="3">
    <source>
        <dbReference type="ARBA" id="ARBA00022691"/>
    </source>
</evidence>
<comment type="caution">
    <text evidence="8">The sequence shown here is derived from an EMBL/GenBank/DDBJ whole genome shotgun (WGS) entry which is preliminary data.</text>
</comment>
<dbReference type="Proteomes" id="UP001594351">
    <property type="component" value="Unassembled WGS sequence"/>
</dbReference>
<dbReference type="PROSITE" id="PS51918">
    <property type="entry name" value="RADICAL_SAM"/>
    <property type="match status" value="1"/>
</dbReference>
<dbReference type="SFLD" id="SFLDS00029">
    <property type="entry name" value="Radical_SAM"/>
    <property type="match status" value="1"/>
</dbReference>
<name>A0ABV6Z5P3_UNCC1</name>
<dbReference type="InterPro" id="IPR034457">
    <property type="entry name" value="Organic_radical-activating"/>
</dbReference>
<dbReference type="InterPro" id="IPR006311">
    <property type="entry name" value="TAT_signal"/>
</dbReference>
<gene>
    <name evidence="8" type="primary">amrS</name>
    <name evidence="8" type="ORF">ACFL27_26570</name>
</gene>
<keyword evidence="3" id="KW-0949">S-adenosyl-L-methionine</keyword>
<dbReference type="SUPFAM" id="SSF102114">
    <property type="entry name" value="Radical SAM enzymes"/>
    <property type="match status" value="1"/>
</dbReference>
<feature type="domain" description="Radical SAM core" evidence="7">
    <location>
        <begin position="121"/>
        <end position="334"/>
    </location>
</feature>
<comment type="cofactor">
    <cofactor evidence="1">
        <name>[4Fe-4S] cluster</name>
        <dbReference type="ChEBI" id="CHEBI:49883"/>
    </cofactor>
</comment>
<dbReference type="InterPro" id="IPR013785">
    <property type="entry name" value="Aldolase_TIM"/>
</dbReference>
<evidence type="ECO:0000256" key="5">
    <source>
        <dbReference type="ARBA" id="ARBA00023004"/>
    </source>
</evidence>
<sequence length="392" mass="44654">MKGKNVSRRDFLRTMGVSSCLAGFPVTEMGSIINTLAPTGIPTLMDAGNKPLSLHEAMYYQKLGGQSIQCEICPRKCKVAKQERGYCGVKANYEGKYYTLVHSRACSVHIDPIEKKPLYHFIPRSSAFSMATAGCNMMCKFCQNWQISQVRPEQLKNVSLTPQQIIDVCKKRHVESIAFTYSEPVIFYEYMYDTAKLGSQQGVKSVMISNGYILKKPLQDLAQYLTAVKVDFKAYTEKFYQEICAGHLQPVLETLQTLKAINIWFELVYLMIPTLNDDLNNIQEMCNWIYKNLGPDVPLHFSRFYPQYQLVNLPPTPLSTLTKARQIAMDQGINYVYVGNVPRHGGENTYCPNCQQLLIERNGYFVLQNNINVRDKKGFCRFCSITIPGVWV</sequence>
<evidence type="ECO:0000256" key="1">
    <source>
        <dbReference type="ARBA" id="ARBA00001966"/>
    </source>
</evidence>
<protein>
    <submittedName>
        <fullName evidence="8">AmmeMemoRadiSam system radical SAM enzyme</fullName>
    </submittedName>
</protein>
<evidence type="ECO:0000256" key="4">
    <source>
        <dbReference type="ARBA" id="ARBA00022723"/>
    </source>
</evidence>
<dbReference type="InterPro" id="IPR007197">
    <property type="entry name" value="rSAM"/>
</dbReference>
<keyword evidence="2" id="KW-0004">4Fe-4S</keyword>
<dbReference type="SFLD" id="SFLDG01101">
    <property type="entry name" value="Uncharacterised_Radical_SAM_Su"/>
    <property type="match status" value="1"/>
</dbReference>
<evidence type="ECO:0000313" key="9">
    <source>
        <dbReference type="Proteomes" id="UP001594351"/>
    </source>
</evidence>